<dbReference type="Proteomes" id="UP000237271">
    <property type="component" value="Unassembled WGS sequence"/>
</dbReference>
<name>A0A2P4X4J0_9STRA</name>
<gene>
    <name evidence="1" type="ORF">PHPALM_30700</name>
</gene>
<organism evidence="1 2">
    <name type="scientific">Phytophthora palmivora</name>
    <dbReference type="NCBI Taxonomy" id="4796"/>
    <lineage>
        <taxon>Eukaryota</taxon>
        <taxon>Sar</taxon>
        <taxon>Stramenopiles</taxon>
        <taxon>Oomycota</taxon>
        <taxon>Peronosporomycetes</taxon>
        <taxon>Peronosporales</taxon>
        <taxon>Peronosporaceae</taxon>
        <taxon>Phytophthora</taxon>
    </lineage>
</organism>
<comment type="caution">
    <text evidence="1">The sequence shown here is derived from an EMBL/GenBank/DDBJ whole genome shotgun (WGS) entry which is preliminary data.</text>
</comment>
<dbReference type="OrthoDB" id="97297at2759"/>
<keyword evidence="2" id="KW-1185">Reference proteome</keyword>
<proteinExistence type="predicted"/>
<protein>
    <submittedName>
        <fullName evidence="1">Uncharacterized protein</fullName>
    </submittedName>
</protein>
<sequence length="420" mass="46455">MQWHLITRIDDMMKLNIDHPGTLICQLCWSKNISKERDTPEQIVLGSIDSRVCVLLNMGVYVEATGNASLTSHVFGNPHDGDRVVSRFLQEIFDGTNFHKLKAGNLGTHSLRKGAATYGSRCGLSKDYGNRRGRWHVRKSIVDVYIDNAQPYPDAVATGALTRPLGPCCYIFKKGVHVVNNDLLINQVGPVIKKTMGEAVERVLALPLLWASLVTYGSFDNDFVPPLLKQMIVHAYICAGGNEAVNPEERVPVHIVGDGARLLLVETHGVYGAMCLNILTETIDGTRKEFAAIHSQLFGMQRQFTSVLSEVLPRLPKVLAVLQCIAIHPVARTVQPHPVIAASGNEELWTEHEVGLHELKPAKEFTASERGANEFPTKRYTSDVAIDNGYAVYGRQLSMTRILVALQSDKRKGGYPSRQL</sequence>
<accession>A0A2P4X4J0</accession>
<dbReference type="EMBL" id="NCKW01016867">
    <property type="protein sequence ID" value="POM60450.1"/>
    <property type="molecule type" value="Genomic_DNA"/>
</dbReference>
<dbReference type="AlphaFoldDB" id="A0A2P4X4J0"/>
<evidence type="ECO:0000313" key="1">
    <source>
        <dbReference type="EMBL" id="POM60450.1"/>
    </source>
</evidence>
<reference evidence="1 2" key="1">
    <citation type="journal article" date="2017" name="Genome Biol. Evol.">
        <title>Phytophthora megakarya and P. palmivora, closely related causal agents of cacao black pod rot, underwent increases in genome sizes and gene numbers by different mechanisms.</title>
        <authorList>
            <person name="Ali S.S."/>
            <person name="Shao J."/>
            <person name="Lary D.J."/>
            <person name="Kronmiller B."/>
            <person name="Shen D."/>
            <person name="Strem M.D."/>
            <person name="Amoako-Attah I."/>
            <person name="Akrofi A.Y."/>
            <person name="Begoude B.A."/>
            <person name="Ten Hoopen G.M."/>
            <person name="Coulibaly K."/>
            <person name="Kebe B.I."/>
            <person name="Melnick R.L."/>
            <person name="Guiltinan M.J."/>
            <person name="Tyler B.M."/>
            <person name="Meinhardt L.W."/>
            <person name="Bailey B.A."/>
        </authorList>
    </citation>
    <scope>NUCLEOTIDE SEQUENCE [LARGE SCALE GENOMIC DNA]</scope>
    <source>
        <strain evidence="2">sbr112.9</strain>
    </source>
</reference>
<evidence type="ECO:0000313" key="2">
    <source>
        <dbReference type="Proteomes" id="UP000237271"/>
    </source>
</evidence>